<dbReference type="GO" id="GO:0016020">
    <property type="term" value="C:membrane"/>
    <property type="evidence" value="ECO:0007669"/>
    <property type="project" value="TreeGrafter"/>
</dbReference>
<dbReference type="GO" id="GO:0005764">
    <property type="term" value="C:lysosome"/>
    <property type="evidence" value="ECO:0007669"/>
    <property type="project" value="TreeGrafter"/>
</dbReference>
<reference evidence="14" key="1">
    <citation type="submission" date="2025-08" db="UniProtKB">
        <authorList>
            <consortium name="RefSeq"/>
        </authorList>
    </citation>
    <scope>IDENTIFICATION</scope>
    <source>
        <tissue evidence="14">Whole body</tissue>
    </source>
</reference>
<evidence type="ECO:0000256" key="2">
    <source>
        <dbReference type="ARBA" id="ARBA00006285"/>
    </source>
</evidence>
<dbReference type="GO" id="GO:0005975">
    <property type="term" value="P:carbohydrate metabolic process"/>
    <property type="evidence" value="ECO:0007669"/>
    <property type="project" value="InterPro"/>
</dbReference>
<dbReference type="InterPro" id="IPR017853">
    <property type="entry name" value="GH"/>
</dbReference>
<dbReference type="Pfam" id="PF14845">
    <property type="entry name" value="Glycohydro_20b2"/>
    <property type="match status" value="1"/>
</dbReference>
<sequence length="1634" mass="186622">MWSRVWIALALVAVVPWQVSSLHSDAGPWVQATRGELWPLPKTRIVKEDFYLLRPSNFDFRVIGDTCDIVTEAIERYTRIILTEARIARLVTEGQPRTSVRDDPHFKGTLEALSIRLLQPCEQNGEHWPHLYMNETYKLDINETSSVAVLWAESVWGILRGFETFSQILAPSGDGPSLKVKCQTILDGPKLPHRGLLLDTSRHYLPLSDILLTLDAMSYNKLNVLHWHIVDDNSFPYQSTSYPDLSAKGAYHHSMIYTPNDVQKVVDYARLRGIRVMPEFDTPGHTRSWGLAYPELLTTCYDSSGKPNGKLGPMDPTNPALYDFVRNLFSEIVQVFPDQYLHLGGDEVPFDCWASNLRIVDYMKARNMSKKFELLENEYIAKLLTISNSLDANTIVWQEVFDNGVVLPSSTVVHVWKLPQWQKELERATLAGHPVLLSSCWYLDHIASGGDWEKYYNCDPFDFVNAGNATHLMLGGETCMWAEFVDKNNVHPRIWPRASAAAERLWSFNKQDNSVAARRLEEHACRMNRRGIPAQPPNGSGFFISTTLSNLLYFSTENGNDVSATRTHITLFATLLLRLQHELRSLHTLPITNLVKVLIEKNSGHKESSARPSAASLQSAATSHHHQRRSRSVKLPSVQNLHNSNSSDKVARFKDDRMVLPDEMQPPKTRFISQSKSKEAHSTSSPRLKSFPAEEIKKLDNPPMFSPEPIAALIVQQDPRETGTFYTNSSARNNNGHGDAISVQLSHQQSKPQTTCSTSQQQVVANHQEICQTNPHSESLLTQRIASPEKQAHRPFVPNILQEAVIYDRSHRIPSAIINQPVITQTPSTRVAMPQAQESSSDSRAVVDQNRNESSMLENQYQKQPISDRNAANYRQMYMQMQQQKQATIVQNANVSPNDQTANNCQNIYHAQFRAPFQQNLHQINQQTQHSAYNQQMLPRAFNQMQPISNQQQHIPNNSGIHCSHYNQQLPITQSSGQGMTSPQDMTVNQMRLMRHNLPVRQQNRGYPVSFQPAWPQNDRWMQVTNQNQQHLHQQLPWQYYYQAHDANFNQQNSGSQNQSNPSQNQANHKLIDQSTAEAHGQQKENKTLHFTSDMIRDQELLVSTMRQQGVPEEVMRRQFDALLNEQKRHLAYIAQFQQQKLNIPEEIKRNRLARRRTEKDEKPEWMIHITPPRISYSDIERMNAQQRALNEQYLMNDKSSGKIIADQQRNYHQLKKEEICNQVSPQQTYVQMNPYQVWQAANWPYRDDHQTSCGHTACYPYNHQQSASNNVCQPTFKYAQYPNMRYNPYFPHSESQYNPSSLNPLDNQRTSMDPAYFYQQNRKPTETSSLLKMRVYKEIICPQKRNNGLQDPDNIQKMLEALKDPTSRKGLEYLANLAKRKPIVRLNGIQNSNEIPEDMQPRPSTETPSQSQKRIPANGLENSRNPNNPPSRVLRPKKADEPLMAEYPRQRQNARNCYSMMQAEKENGTMATLQNQGAFSYAHGSIPYDRQNIPIAQGCHGNNNMILQYGEGAPPRHCHQMQQYYLNGQNLPSHNGGQGDVACIQQPDAPGATRIDRAGGDTGEKSSAEEAMKRIGVQTMQATNAYGQPEIRETRTIGGITYLARKPECTLNNLVVSPDRLIASEHMQTPRIF</sequence>
<gene>
    <name evidence="14" type="primary">LOC112464867</name>
</gene>
<feature type="compositionally biased region" description="Polar residues" evidence="9">
    <location>
        <begin position="1403"/>
        <end position="1414"/>
    </location>
</feature>
<dbReference type="RefSeq" id="XP_024887891.1">
    <property type="nucleotide sequence ID" value="XM_025032123.1"/>
</dbReference>
<dbReference type="SUPFAM" id="SSF55545">
    <property type="entry name" value="beta-N-acetylhexosaminidase-like domain"/>
    <property type="match status" value="1"/>
</dbReference>
<dbReference type="GO" id="GO:0030203">
    <property type="term" value="P:glycosaminoglycan metabolic process"/>
    <property type="evidence" value="ECO:0007669"/>
    <property type="project" value="TreeGrafter"/>
</dbReference>
<feature type="region of interest" description="Disordered" evidence="9">
    <location>
        <begin position="1389"/>
        <end position="1446"/>
    </location>
</feature>
<feature type="compositionally biased region" description="Polar residues" evidence="9">
    <location>
        <begin position="637"/>
        <end position="648"/>
    </location>
</feature>
<dbReference type="PANTHER" id="PTHR22600">
    <property type="entry name" value="BETA-HEXOSAMINIDASE"/>
    <property type="match status" value="1"/>
</dbReference>
<feature type="chain" id="PRO_5026744385" description="beta-N-acetylhexosaminidase" evidence="10">
    <location>
        <begin position="22"/>
        <end position="1634"/>
    </location>
</feature>
<evidence type="ECO:0000256" key="10">
    <source>
        <dbReference type="SAM" id="SignalP"/>
    </source>
</evidence>
<dbReference type="InterPro" id="IPR029019">
    <property type="entry name" value="HEX_eukaryotic_N"/>
</dbReference>
<evidence type="ECO:0000256" key="7">
    <source>
        <dbReference type="ARBA" id="ARBA00023295"/>
    </source>
</evidence>
<feature type="signal peptide" evidence="10">
    <location>
        <begin position="1"/>
        <end position="21"/>
    </location>
</feature>
<keyword evidence="13" id="KW-1185">Reference proteome</keyword>
<feature type="active site" description="Proton donor" evidence="8">
    <location>
        <position position="347"/>
    </location>
</feature>
<feature type="region of interest" description="Disordered" evidence="9">
    <location>
        <begin position="834"/>
        <end position="863"/>
    </location>
</feature>
<dbReference type="EC" id="3.2.1.52" evidence="3"/>
<dbReference type="PRINTS" id="PR00738">
    <property type="entry name" value="GLHYDRLASE20"/>
</dbReference>
<dbReference type="Gene3D" id="3.20.20.80">
    <property type="entry name" value="Glycosidases"/>
    <property type="match status" value="1"/>
</dbReference>
<evidence type="ECO:0000256" key="6">
    <source>
        <dbReference type="ARBA" id="ARBA00023180"/>
    </source>
</evidence>
<dbReference type="GeneID" id="112464867"/>
<evidence type="ECO:0000259" key="12">
    <source>
        <dbReference type="Pfam" id="PF14845"/>
    </source>
</evidence>
<feature type="region of interest" description="Disordered" evidence="9">
    <location>
        <begin position="605"/>
        <end position="689"/>
    </location>
</feature>
<dbReference type="InterPro" id="IPR025705">
    <property type="entry name" value="Beta_hexosaminidase_sua/sub"/>
</dbReference>
<evidence type="ECO:0000313" key="13">
    <source>
        <dbReference type="Proteomes" id="UP000504618"/>
    </source>
</evidence>
<accession>A0A6J1R4I3</accession>
<evidence type="ECO:0000256" key="9">
    <source>
        <dbReference type="SAM" id="MobiDB-lite"/>
    </source>
</evidence>
<dbReference type="PANTHER" id="PTHR22600:SF21">
    <property type="entry name" value="BETA-HEXOSAMINIDASE A"/>
    <property type="match status" value="1"/>
</dbReference>
<name>A0A6J1R4I3_9HYME</name>
<proteinExistence type="inferred from homology"/>
<dbReference type="GO" id="GO:0006689">
    <property type="term" value="P:ganglioside catabolic process"/>
    <property type="evidence" value="ECO:0007669"/>
    <property type="project" value="TreeGrafter"/>
</dbReference>
<dbReference type="Proteomes" id="UP000504618">
    <property type="component" value="Unplaced"/>
</dbReference>
<evidence type="ECO:0000256" key="5">
    <source>
        <dbReference type="ARBA" id="ARBA00022801"/>
    </source>
</evidence>
<keyword evidence="7" id="KW-0326">Glycosidase</keyword>
<feature type="compositionally biased region" description="Low complexity" evidence="9">
    <location>
        <begin position="1423"/>
        <end position="1433"/>
    </location>
</feature>
<keyword evidence="5" id="KW-0378">Hydrolase</keyword>
<keyword evidence="4 10" id="KW-0732">Signal</keyword>
<dbReference type="Pfam" id="PF00728">
    <property type="entry name" value="Glyco_hydro_20"/>
    <property type="match status" value="1"/>
</dbReference>
<feature type="compositionally biased region" description="Basic residues" evidence="9">
    <location>
        <begin position="623"/>
        <end position="632"/>
    </location>
</feature>
<evidence type="ECO:0000259" key="11">
    <source>
        <dbReference type="Pfam" id="PF00728"/>
    </source>
</evidence>
<dbReference type="FunFam" id="3.20.20.80:FF:000063">
    <property type="entry name" value="Beta-hexosaminidase"/>
    <property type="match status" value="1"/>
</dbReference>
<dbReference type="InterPro" id="IPR029018">
    <property type="entry name" value="Hex-like_dom2"/>
</dbReference>
<evidence type="ECO:0000256" key="8">
    <source>
        <dbReference type="PIRSR" id="PIRSR625705-1"/>
    </source>
</evidence>
<dbReference type="GO" id="GO:0004563">
    <property type="term" value="F:beta-N-acetylhexosaminidase activity"/>
    <property type="evidence" value="ECO:0007669"/>
    <property type="project" value="UniProtKB-EC"/>
</dbReference>
<comment type="catalytic activity">
    <reaction evidence="1">
        <text>Hydrolysis of terminal non-reducing N-acetyl-D-hexosamine residues in N-acetyl-beta-D-hexosaminides.</text>
        <dbReference type="EC" id="3.2.1.52"/>
    </reaction>
</comment>
<dbReference type="Gene3D" id="3.30.379.10">
    <property type="entry name" value="Chitobiase/beta-hexosaminidase domain 2-like"/>
    <property type="match status" value="1"/>
</dbReference>
<feature type="compositionally biased region" description="Basic and acidic residues" evidence="9">
    <location>
        <begin position="649"/>
        <end position="660"/>
    </location>
</feature>
<evidence type="ECO:0000256" key="4">
    <source>
        <dbReference type="ARBA" id="ARBA00022729"/>
    </source>
</evidence>
<protein>
    <recommendedName>
        <fullName evidence="3">beta-N-acetylhexosaminidase</fullName>
        <ecNumber evidence="3">3.2.1.52</ecNumber>
    </recommendedName>
</protein>
<dbReference type="SUPFAM" id="SSF51445">
    <property type="entry name" value="(Trans)glycosidases"/>
    <property type="match status" value="1"/>
</dbReference>
<evidence type="ECO:0000256" key="3">
    <source>
        <dbReference type="ARBA" id="ARBA00012663"/>
    </source>
</evidence>
<organism evidence="13 14">
    <name type="scientific">Temnothorax curvispinosus</name>
    <dbReference type="NCBI Taxonomy" id="300111"/>
    <lineage>
        <taxon>Eukaryota</taxon>
        <taxon>Metazoa</taxon>
        <taxon>Ecdysozoa</taxon>
        <taxon>Arthropoda</taxon>
        <taxon>Hexapoda</taxon>
        <taxon>Insecta</taxon>
        <taxon>Pterygota</taxon>
        <taxon>Neoptera</taxon>
        <taxon>Endopterygota</taxon>
        <taxon>Hymenoptera</taxon>
        <taxon>Apocrita</taxon>
        <taxon>Aculeata</taxon>
        <taxon>Formicoidea</taxon>
        <taxon>Formicidae</taxon>
        <taxon>Myrmicinae</taxon>
        <taxon>Temnothorax</taxon>
    </lineage>
</organism>
<comment type="similarity">
    <text evidence="2">Belongs to the glycosyl hydrolase 20 family.</text>
</comment>
<dbReference type="CDD" id="cd06562">
    <property type="entry name" value="GH20_HexA_HexB-like"/>
    <property type="match status" value="1"/>
</dbReference>
<evidence type="ECO:0000313" key="14">
    <source>
        <dbReference type="RefSeq" id="XP_024887891.1"/>
    </source>
</evidence>
<evidence type="ECO:0000256" key="1">
    <source>
        <dbReference type="ARBA" id="ARBA00001231"/>
    </source>
</evidence>
<dbReference type="OrthoDB" id="428480at2759"/>
<feature type="domain" description="Glycoside hydrolase family 20 catalytic" evidence="11">
    <location>
        <begin position="192"/>
        <end position="507"/>
    </location>
</feature>
<feature type="compositionally biased region" description="Polar residues" evidence="9">
    <location>
        <begin position="852"/>
        <end position="863"/>
    </location>
</feature>
<feature type="domain" description="Beta-hexosaminidase eukaryotic type N-terminal" evidence="12">
    <location>
        <begin position="37"/>
        <end position="168"/>
    </location>
</feature>
<keyword evidence="6" id="KW-0325">Glycoprotein</keyword>
<dbReference type="InterPro" id="IPR015883">
    <property type="entry name" value="Glyco_hydro_20_cat"/>
</dbReference>